<comment type="cofactor">
    <cofactor evidence="14">
        <name>Mg(2+)</name>
        <dbReference type="ChEBI" id="CHEBI:18420"/>
    </cofactor>
</comment>
<dbReference type="GO" id="GO:0005802">
    <property type="term" value="C:trans-Golgi network"/>
    <property type="evidence" value="ECO:0007669"/>
    <property type="project" value="TreeGrafter"/>
</dbReference>
<evidence type="ECO:0000256" key="14">
    <source>
        <dbReference type="PIRSR" id="PIRSR606539-3"/>
    </source>
</evidence>
<keyword evidence="19" id="KW-1185">Reference proteome</keyword>
<evidence type="ECO:0000256" key="2">
    <source>
        <dbReference type="ARBA" id="ARBA00008109"/>
    </source>
</evidence>
<dbReference type="GO" id="GO:0005524">
    <property type="term" value="F:ATP binding"/>
    <property type="evidence" value="ECO:0007669"/>
    <property type="project" value="UniProtKB-UniRule"/>
</dbReference>
<gene>
    <name evidence="20" type="primary">LOC111594979</name>
</gene>
<dbReference type="PANTHER" id="PTHR24092:SF190">
    <property type="entry name" value="PHOSPHOLIPID-TRANSPORTING ATPASE"/>
    <property type="match status" value="1"/>
</dbReference>
<feature type="transmembrane region" description="Helical" evidence="15">
    <location>
        <begin position="1373"/>
        <end position="1396"/>
    </location>
</feature>
<dbReference type="SFLD" id="SFLDF00027">
    <property type="entry name" value="p-type_atpase"/>
    <property type="match status" value="1"/>
</dbReference>
<dbReference type="FunFam" id="3.40.1110.10:FF:000188">
    <property type="entry name" value="Phospholipid-transporting ATPase"/>
    <property type="match status" value="1"/>
</dbReference>
<feature type="binding site" evidence="14">
    <location>
        <position position="640"/>
    </location>
    <ligand>
        <name>Mg(2+)</name>
        <dbReference type="ChEBI" id="CHEBI:18420"/>
    </ligand>
</feature>
<dbReference type="PANTHER" id="PTHR24092">
    <property type="entry name" value="PROBABLE PHOSPHOLIPID-TRANSPORTING ATPASE"/>
    <property type="match status" value="1"/>
</dbReference>
<dbReference type="FunFam" id="3.40.50.1000:FF:000190">
    <property type="entry name" value="Phospholipid-transporting ATPase"/>
    <property type="match status" value="1"/>
</dbReference>
<evidence type="ECO:0000313" key="19">
    <source>
        <dbReference type="Proteomes" id="UP000504633"/>
    </source>
</evidence>
<dbReference type="SFLD" id="SFLDS00003">
    <property type="entry name" value="Haloacid_Dehalogenase"/>
    <property type="match status" value="1"/>
</dbReference>
<feature type="binding site" evidence="13">
    <location>
        <position position="805"/>
    </location>
    <ligand>
        <name>ATP</name>
        <dbReference type="ChEBI" id="CHEBI:30616"/>
    </ligand>
</feature>
<dbReference type="InterPro" id="IPR023298">
    <property type="entry name" value="ATPase_P-typ_TM_dom_sf"/>
</dbReference>
<dbReference type="InterPro" id="IPR032630">
    <property type="entry name" value="P_typ_ATPase_c"/>
</dbReference>
<evidence type="ECO:0000256" key="3">
    <source>
        <dbReference type="ARBA" id="ARBA00022692"/>
    </source>
</evidence>
<evidence type="ECO:0000313" key="20">
    <source>
        <dbReference type="RefSeq" id="XP_030081761.1"/>
    </source>
</evidence>
<feature type="binding site" evidence="13">
    <location>
        <position position="742"/>
    </location>
    <ligand>
        <name>ATP</name>
        <dbReference type="ChEBI" id="CHEBI:30616"/>
    </ligand>
</feature>
<dbReference type="SUPFAM" id="SSF56784">
    <property type="entry name" value="HAD-like"/>
    <property type="match status" value="1"/>
</dbReference>
<keyword evidence="10 15" id="KW-0472">Membrane</keyword>
<feature type="active site" description="4-aspartylphosphate intermediate" evidence="12">
    <location>
        <position position="638"/>
    </location>
</feature>
<keyword evidence="7 14" id="KW-0460">Magnesium</keyword>
<feature type="binding site" evidence="13">
    <location>
        <position position="783"/>
    </location>
    <ligand>
        <name>ATP</name>
        <dbReference type="ChEBI" id="CHEBI:30616"/>
    </ligand>
</feature>
<dbReference type="PROSITE" id="PS00154">
    <property type="entry name" value="ATPASE_E1_E2"/>
    <property type="match status" value="1"/>
</dbReference>
<feature type="transmembrane region" description="Helical" evidence="15">
    <location>
        <begin position="1219"/>
        <end position="1239"/>
    </location>
</feature>
<dbReference type="PRINTS" id="PR00119">
    <property type="entry name" value="CATATPASE"/>
</dbReference>
<keyword evidence="4 14" id="KW-0479">Metal-binding</keyword>
<dbReference type="Gene3D" id="3.40.50.1000">
    <property type="entry name" value="HAD superfamily/HAD-like"/>
    <property type="match status" value="2"/>
</dbReference>
<evidence type="ECO:0000256" key="11">
    <source>
        <dbReference type="ARBA" id="ARBA00034036"/>
    </source>
</evidence>
<evidence type="ECO:0000259" key="17">
    <source>
        <dbReference type="Pfam" id="PF16209"/>
    </source>
</evidence>
<dbReference type="InterPro" id="IPR001757">
    <property type="entry name" value="P_typ_ATPase"/>
</dbReference>
<keyword evidence="8 15" id="KW-1278">Translocase</keyword>
<feature type="binding site" evidence="13">
    <location>
        <position position="640"/>
    </location>
    <ligand>
        <name>ATP</name>
        <dbReference type="ChEBI" id="CHEBI:30616"/>
    </ligand>
</feature>
<feature type="region of interest" description="Disordered" evidence="16">
    <location>
        <begin position="1"/>
        <end position="71"/>
    </location>
</feature>
<dbReference type="CTD" id="41469"/>
<feature type="region of interest" description="Disordered" evidence="16">
    <location>
        <begin position="197"/>
        <end position="227"/>
    </location>
</feature>
<feature type="binding site" evidence="13">
    <location>
        <position position="839"/>
    </location>
    <ligand>
        <name>ATP</name>
        <dbReference type="ChEBI" id="CHEBI:30616"/>
    </ligand>
</feature>
<feature type="region of interest" description="Disordered" evidence="16">
    <location>
        <begin position="1416"/>
        <end position="1436"/>
    </location>
</feature>
<dbReference type="InterPro" id="IPR023299">
    <property type="entry name" value="ATPase_P-typ_cyto_dom_N"/>
</dbReference>
<keyword evidence="6 13" id="KW-0067">ATP-binding</keyword>
<dbReference type="GO" id="GO:0140326">
    <property type="term" value="F:ATPase-coupled intramembrane lipid transporter activity"/>
    <property type="evidence" value="ECO:0007669"/>
    <property type="project" value="UniProtKB-EC"/>
</dbReference>
<dbReference type="Gene3D" id="3.40.1110.10">
    <property type="entry name" value="Calcium-transporting ATPase, cytoplasmic domain N"/>
    <property type="match status" value="1"/>
</dbReference>
<dbReference type="NCBIfam" id="TIGR01652">
    <property type="entry name" value="ATPase-Plipid"/>
    <property type="match status" value="1"/>
</dbReference>
<accession>A0A6J2SX79</accession>
<evidence type="ECO:0000256" key="12">
    <source>
        <dbReference type="PIRSR" id="PIRSR606539-1"/>
    </source>
</evidence>
<feature type="compositionally biased region" description="Polar residues" evidence="16">
    <location>
        <begin position="1489"/>
        <end position="1498"/>
    </location>
</feature>
<dbReference type="SUPFAM" id="SSF81665">
    <property type="entry name" value="Calcium ATPase, transmembrane domain M"/>
    <property type="match status" value="1"/>
</dbReference>
<dbReference type="GO" id="GO:0045332">
    <property type="term" value="P:phospholipid translocation"/>
    <property type="evidence" value="ECO:0007669"/>
    <property type="project" value="TreeGrafter"/>
</dbReference>
<dbReference type="GeneID" id="111594979"/>
<evidence type="ECO:0000256" key="10">
    <source>
        <dbReference type="ARBA" id="ARBA00023136"/>
    </source>
</evidence>
<dbReference type="GO" id="GO:0000287">
    <property type="term" value="F:magnesium ion binding"/>
    <property type="evidence" value="ECO:0007669"/>
    <property type="project" value="UniProtKB-UniRule"/>
</dbReference>
<dbReference type="Pfam" id="PF13246">
    <property type="entry name" value="Cation_ATPase"/>
    <property type="match status" value="1"/>
</dbReference>
<evidence type="ECO:0000256" key="13">
    <source>
        <dbReference type="PIRSR" id="PIRSR606539-2"/>
    </source>
</evidence>
<feature type="binding site" evidence="13">
    <location>
        <position position="1133"/>
    </location>
    <ligand>
        <name>ATP</name>
        <dbReference type="ChEBI" id="CHEBI:30616"/>
    </ligand>
</feature>
<protein>
    <recommendedName>
        <fullName evidence="15">Phospholipid-transporting ATPase</fullName>
        <ecNumber evidence="15">7.6.2.1</ecNumber>
    </recommendedName>
</protein>
<feature type="transmembrane region" description="Helical" evidence="15">
    <location>
        <begin position="1186"/>
        <end position="1207"/>
    </location>
</feature>
<dbReference type="InterPro" id="IPR023214">
    <property type="entry name" value="HAD_sf"/>
</dbReference>
<dbReference type="InterPro" id="IPR008250">
    <property type="entry name" value="ATPase_P-typ_transduc_dom_A_sf"/>
</dbReference>
<feature type="compositionally biased region" description="Polar residues" evidence="16">
    <location>
        <begin position="211"/>
        <end position="227"/>
    </location>
</feature>
<dbReference type="InterPro" id="IPR006539">
    <property type="entry name" value="P-type_ATPase_IV"/>
</dbReference>
<dbReference type="SUPFAM" id="SSF81660">
    <property type="entry name" value="Metal cation-transporting ATPase, ATP-binding domain N"/>
    <property type="match status" value="1"/>
</dbReference>
<feature type="transmembrane region" description="Helical" evidence="15">
    <location>
        <begin position="561"/>
        <end position="590"/>
    </location>
</feature>
<feature type="compositionally biased region" description="Polar residues" evidence="16">
    <location>
        <begin position="1538"/>
        <end position="1548"/>
    </location>
</feature>
<organism evidence="19 20">
    <name type="scientific">Drosophila hydei</name>
    <name type="common">Fruit fly</name>
    <dbReference type="NCBI Taxonomy" id="7224"/>
    <lineage>
        <taxon>Eukaryota</taxon>
        <taxon>Metazoa</taxon>
        <taxon>Ecdysozoa</taxon>
        <taxon>Arthropoda</taxon>
        <taxon>Hexapoda</taxon>
        <taxon>Insecta</taxon>
        <taxon>Pterygota</taxon>
        <taxon>Neoptera</taxon>
        <taxon>Endopterygota</taxon>
        <taxon>Diptera</taxon>
        <taxon>Brachycera</taxon>
        <taxon>Muscomorpha</taxon>
        <taxon>Ephydroidea</taxon>
        <taxon>Drosophilidae</taxon>
        <taxon>Drosophila</taxon>
    </lineage>
</organism>
<feature type="binding site" evidence="13">
    <location>
        <position position="921"/>
    </location>
    <ligand>
        <name>ATP</name>
        <dbReference type="ChEBI" id="CHEBI:30616"/>
    </ligand>
</feature>
<feature type="transmembrane region" description="Helical" evidence="15">
    <location>
        <begin position="318"/>
        <end position="337"/>
    </location>
</feature>
<evidence type="ECO:0000256" key="1">
    <source>
        <dbReference type="ARBA" id="ARBA00004141"/>
    </source>
</evidence>
<dbReference type="InterPro" id="IPR036412">
    <property type="entry name" value="HAD-like_sf"/>
</dbReference>
<feature type="binding site" evidence="14">
    <location>
        <position position="1133"/>
    </location>
    <ligand>
        <name>Mg(2+)</name>
        <dbReference type="ChEBI" id="CHEBI:18420"/>
    </ligand>
</feature>
<dbReference type="Pfam" id="PF16212">
    <property type="entry name" value="PhoLip_ATPase_C"/>
    <property type="match status" value="1"/>
</dbReference>
<evidence type="ECO:0000259" key="18">
    <source>
        <dbReference type="Pfam" id="PF16212"/>
    </source>
</evidence>
<dbReference type="NCBIfam" id="TIGR01494">
    <property type="entry name" value="ATPase_P-type"/>
    <property type="match status" value="1"/>
</dbReference>
<dbReference type="FunFam" id="3.40.50.1000:FF:000001">
    <property type="entry name" value="Phospholipid-transporting ATPase IC"/>
    <property type="match status" value="1"/>
</dbReference>
<feature type="binding site" evidence="14">
    <location>
        <position position="638"/>
    </location>
    <ligand>
        <name>Mg(2+)</name>
        <dbReference type="ChEBI" id="CHEBI:18420"/>
    </ligand>
</feature>
<feature type="compositionally biased region" description="Basic and acidic residues" evidence="16">
    <location>
        <begin position="36"/>
        <end position="58"/>
    </location>
</feature>
<dbReference type="InterPro" id="IPR032631">
    <property type="entry name" value="P-type_ATPase_N"/>
</dbReference>
<dbReference type="InterPro" id="IPR044492">
    <property type="entry name" value="P_typ_ATPase_HD_dom"/>
</dbReference>
<feature type="region of interest" description="Disordered" evidence="16">
    <location>
        <begin position="1489"/>
        <end position="1517"/>
    </location>
</feature>
<evidence type="ECO:0000256" key="5">
    <source>
        <dbReference type="ARBA" id="ARBA00022741"/>
    </source>
</evidence>
<feature type="domain" description="P-type ATPase N-terminal" evidence="17">
    <location>
        <begin position="255"/>
        <end position="320"/>
    </location>
</feature>
<dbReference type="InterPro" id="IPR018303">
    <property type="entry name" value="ATPase_P-typ_P_site"/>
</dbReference>
<dbReference type="OrthoDB" id="377733at2759"/>
<comment type="catalytic activity">
    <reaction evidence="11 15">
        <text>ATP + H2O + phospholipidSide 1 = ADP + phosphate + phospholipidSide 2.</text>
        <dbReference type="EC" id="7.6.2.1"/>
    </reaction>
</comment>
<feature type="domain" description="P-type ATPase C-terminal" evidence="18">
    <location>
        <begin position="1155"/>
        <end position="1401"/>
    </location>
</feature>
<name>A0A6J2SX79_DROHY</name>
<proteinExistence type="inferred from homology"/>
<evidence type="ECO:0000256" key="7">
    <source>
        <dbReference type="ARBA" id="ARBA00022842"/>
    </source>
</evidence>
<dbReference type="CDD" id="cd02073">
    <property type="entry name" value="P-type_ATPase_APLT_Dnf-like"/>
    <property type="match status" value="1"/>
</dbReference>
<feature type="region of interest" description="Disordered" evidence="16">
    <location>
        <begin position="1531"/>
        <end position="1563"/>
    </location>
</feature>
<evidence type="ECO:0000256" key="4">
    <source>
        <dbReference type="ARBA" id="ARBA00022723"/>
    </source>
</evidence>
<feature type="binding site" evidence="13">
    <location>
        <position position="1103"/>
    </location>
    <ligand>
        <name>ATP</name>
        <dbReference type="ChEBI" id="CHEBI:30616"/>
    </ligand>
</feature>
<evidence type="ECO:0000256" key="6">
    <source>
        <dbReference type="ARBA" id="ARBA00022840"/>
    </source>
</evidence>
<evidence type="ECO:0000256" key="8">
    <source>
        <dbReference type="ARBA" id="ARBA00022967"/>
    </source>
</evidence>
<feature type="transmembrane region" description="Helical" evidence="15">
    <location>
        <begin position="1269"/>
        <end position="1288"/>
    </location>
</feature>
<feature type="binding site" evidence="13">
    <location>
        <position position="920"/>
    </location>
    <ligand>
        <name>ATP</name>
        <dbReference type="ChEBI" id="CHEBI:30616"/>
    </ligand>
</feature>
<keyword evidence="9 15" id="KW-1133">Transmembrane helix</keyword>
<keyword evidence="3 15" id="KW-0812">Transmembrane</keyword>
<dbReference type="RefSeq" id="XP_030081761.1">
    <property type="nucleotide sequence ID" value="XM_030225901.1"/>
</dbReference>
<feature type="binding site" evidence="13">
    <location>
        <position position="1132"/>
    </location>
    <ligand>
        <name>ATP</name>
        <dbReference type="ChEBI" id="CHEBI:30616"/>
    </ligand>
</feature>
<feature type="compositionally biased region" description="Basic residues" evidence="16">
    <location>
        <begin position="1427"/>
        <end position="1436"/>
    </location>
</feature>
<sequence>MPGARKCSETRQSVRQRPDTLELEVLSVDLRTQQQEQEHEHEQQQEPEQERKQQEPEHWPASVAQQTAATTRRSRWFNFASKSRRRRLLRCEEEQMQLAVEQEQEVEQQQVRLAQPETMNIGNSTLTIASPAAIHTKPALTSTTTASSHLTDSFYSLANADAGDPPKAAIDVEQQYKEQPPSKPRLSMLQRFSSWRRSAPESLPSRRHSRLQSGELDSQPPLSASASVSARNLRRLSQLRRRRSSYYFSDNERRIRANDKDFNSQFKYHNNYIKTSKYTLLTFLPFNLLEQFQRLANFYFLCLLVLQLIPAISSLTPVTTAIPLIGVLTLTAVKDAYDDIQRHLSDSQVNNRKSKTLRNGKLVEAKWSDVQVGDVIRLDNNQFVAADIMLLTTSEPNGLCFIETAELDGETNLKAKQCLIETTELGEQHDLLWSFNGEIICERPNNLLNKFEGTLMWKNQRFALDNDKILLRGCVLRNTQWCYGVVVFAGVDTKLMQNSGKTQFKSTGVDRLLNFIIIGIVLFLVSICALFALGCAIWEGLIGQHFQLYLPWEHIIPQEMVASGATVIGLLVFFSYAIVLNTVVPISLYVSVEVIRFAQSFLINWDEEMYYARTQTYAKARTTTLNEELGQIQYIFSDKTGTLTQNIMTFNKCSINGRTYGDVIDLRTGELIEITEALEPVDFSANPHHEIDFRWYDRTLLDAVRSDEEHSQNFFRLLALCHTVMAETVDGHLEYQAQSPDEAALVSAARNFGFVFRTRTPNSITIEVMGRLEEYELLHILDFNNVRKRMSVILRRGNQVVLYCKGADNVIYDRLHGGQEDLKARTQDHLNKFAGEGLRTLVLAERRLSEQYYNDWRTRQQEAALSMDSRESKLNAMYEEVESGMQLLGVTAIEDKLQDGVPKSIANLQNAGIKIWVLTGDKQETAINIGYSCQLLTDELVDVFIVDGSSVEEVEKQLRQFKESIKIFDRFRPGGTEARNHFNSDSSMDPMSVAMTQTSAFMQDANGSTIPPPPPAISVVTFRWDAKIKDNKGGPDSAECNDIFGDPEKNMDGRRSAPSVIVDENTGFALVVNGHSLVHCLSPELESKFLDIASQCKAVICCRVTPLQKALVVELIKRAKNAVTLAIGDGANDVSMIKAAHIGVGISGQEGLQAVLSSDYAIAQFCHLERLLLVHGRWSYYRMCKFLRYFFYKNFAFTLCHCWYSLFCGFSAQTVFDPMFISVYNLFYTSLPVLALGVFEQDVSDKNSVEYPRLYTPGLKSELFNIREFIYSVLHGAFTSLILFLIPYGVYKDGVSHNGFILSDHMTLGAVVATILIVDNTAQIALYTSYWTIVNHVTIWGSLIWYFVLDYFYNYVIGGPYVGSLTQAIKDLTFWMTMLITVVMLMAPVLAYKFYLLDVHPSLSDKIRQKSLKKVHSRVSSDVRRTPSSRRGRRSVRSGYAFAHQEGFGRLITSGKIMHKMPQDFAFPLGLGTKKSQTLHNSVAASVDGMNNKQSNHANNSGGSKSNDNNNTNLRHNQNNQIHSSMADIRHDGRASGDTYQGSASTDELSPRAPCQDLDTINL</sequence>
<evidence type="ECO:0000256" key="16">
    <source>
        <dbReference type="SAM" id="MobiDB-lite"/>
    </source>
</evidence>
<dbReference type="GO" id="GO:0016887">
    <property type="term" value="F:ATP hydrolysis activity"/>
    <property type="evidence" value="ECO:0007669"/>
    <property type="project" value="InterPro"/>
</dbReference>
<evidence type="ECO:0000256" key="15">
    <source>
        <dbReference type="RuleBase" id="RU362033"/>
    </source>
</evidence>
<feature type="binding site" evidence="13">
    <location>
        <position position="1109"/>
    </location>
    <ligand>
        <name>ATP</name>
        <dbReference type="ChEBI" id="CHEBI:30616"/>
    </ligand>
</feature>
<feature type="binding site" evidence="13">
    <location>
        <position position="638"/>
    </location>
    <ligand>
        <name>ATP</name>
        <dbReference type="ChEBI" id="CHEBI:30616"/>
    </ligand>
</feature>
<dbReference type="SFLD" id="SFLDG00002">
    <property type="entry name" value="C1.7:_P-type_atpase_like"/>
    <property type="match status" value="1"/>
</dbReference>
<feature type="transmembrane region" description="Helical" evidence="15">
    <location>
        <begin position="1300"/>
        <end position="1318"/>
    </location>
</feature>
<feature type="compositionally biased region" description="Low complexity" evidence="16">
    <location>
        <begin position="1499"/>
        <end position="1517"/>
    </location>
</feature>
<feature type="transmembrane region" description="Helical" evidence="15">
    <location>
        <begin position="1330"/>
        <end position="1353"/>
    </location>
</feature>
<keyword evidence="5 13" id="KW-0547">Nucleotide-binding</keyword>
<dbReference type="EC" id="7.6.2.1" evidence="15"/>
<dbReference type="Pfam" id="PF16209">
    <property type="entry name" value="PhoLip_ATPase_N"/>
    <property type="match status" value="1"/>
</dbReference>
<feature type="transmembrane region" description="Helical" evidence="15">
    <location>
        <begin position="512"/>
        <end position="541"/>
    </location>
</feature>
<dbReference type="SUPFAM" id="SSF81653">
    <property type="entry name" value="Calcium ATPase, transduction domain A"/>
    <property type="match status" value="1"/>
</dbReference>
<reference evidence="20" key="1">
    <citation type="submission" date="2025-08" db="UniProtKB">
        <authorList>
            <consortium name="RefSeq"/>
        </authorList>
    </citation>
    <scope>IDENTIFICATION</scope>
    <source>
        <strain evidence="20">15085-1641.00</strain>
        <tissue evidence="20">Whole body</tissue>
    </source>
</reference>
<dbReference type="Proteomes" id="UP000504633">
    <property type="component" value="Unplaced"/>
</dbReference>
<comment type="subcellular location">
    <subcellularLocation>
        <location evidence="1 15">Membrane</location>
        <topology evidence="1 15">Multi-pass membrane protein</topology>
    </subcellularLocation>
</comment>
<feature type="binding site" evidence="13">
    <location>
        <position position="639"/>
    </location>
    <ligand>
        <name>ATP</name>
        <dbReference type="ChEBI" id="CHEBI:30616"/>
    </ligand>
</feature>
<dbReference type="Gene3D" id="2.70.150.10">
    <property type="entry name" value="Calcium-transporting ATPase, cytoplasmic transduction domain A"/>
    <property type="match status" value="1"/>
</dbReference>
<feature type="binding site" evidence="13">
    <location>
        <position position="919"/>
    </location>
    <ligand>
        <name>ATP</name>
        <dbReference type="ChEBI" id="CHEBI:30616"/>
    </ligand>
</feature>
<dbReference type="GO" id="GO:0007030">
    <property type="term" value="P:Golgi organization"/>
    <property type="evidence" value="ECO:0007669"/>
    <property type="project" value="TreeGrafter"/>
</dbReference>
<evidence type="ECO:0000256" key="9">
    <source>
        <dbReference type="ARBA" id="ARBA00022989"/>
    </source>
</evidence>
<dbReference type="GO" id="GO:0005886">
    <property type="term" value="C:plasma membrane"/>
    <property type="evidence" value="ECO:0007669"/>
    <property type="project" value="TreeGrafter"/>
</dbReference>
<comment type="similarity">
    <text evidence="2 15">Belongs to the cation transport ATPase (P-type) (TC 3.A.3) family. Type IV subfamily.</text>
</comment>
<feature type="binding site" evidence="14">
    <location>
        <position position="1129"/>
    </location>
    <ligand>
        <name>Mg(2+)</name>
        <dbReference type="ChEBI" id="CHEBI:18420"/>
    </ligand>
</feature>